<gene>
    <name evidence="1" type="ORF">KSU1_D0751</name>
</gene>
<organism evidence="1 2">
    <name type="scientific">Candidatus Jettenia caeni</name>
    <dbReference type="NCBI Taxonomy" id="247490"/>
    <lineage>
        <taxon>Bacteria</taxon>
        <taxon>Pseudomonadati</taxon>
        <taxon>Planctomycetota</taxon>
        <taxon>Candidatus Brocadiia</taxon>
        <taxon>Candidatus Brocadiales</taxon>
        <taxon>Candidatus Brocadiaceae</taxon>
        <taxon>Candidatus Jettenia</taxon>
    </lineage>
</organism>
<protein>
    <submittedName>
        <fullName evidence="1">Uncharacterized protein</fullName>
    </submittedName>
</protein>
<dbReference type="Proteomes" id="UP000002985">
    <property type="component" value="Unassembled WGS sequence"/>
</dbReference>
<name>I3IQR5_9BACT</name>
<dbReference type="STRING" id="247490.KSU1_D0751"/>
<dbReference type="EMBL" id="BAFH01000004">
    <property type="protein sequence ID" value="GAB64060.1"/>
    <property type="molecule type" value="Genomic_DNA"/>
</dbReference>
<sequence length="83" mass="9540">MIESVKIVRKITIIKEKKMGIGIKVELRVEDIANSIKKLNKEDKETLLLLLSGKGKEIKKRLYEIKSKKVKTLSKEETFKGVL</sequence>
<keyword evidence="2" id="KW-1185">Reference proteome</keyword>
<accession>I3IQR5</accession>
<dbReference type="AlphaFoldDB" id="I3IQR5"/>
<reference evidence="1 2" key="1">
    <citation type="journal article" date="2012" name="FEBS Lett.">
        <title>Anammox organism KSU-1 expresses a NirK-type copper-containing nitrite reductase instead of a NirS-type with cytochrome cd1.</title>
        <authorList>
            <person name="Hira D."/>
            <person name="Toh H."/>
            <person name="Migita C.T."/>
            <person name="Okubo H."/>
            <person name="Nishiyama T."/>
            <person name="Hattori M."/>
            <person name="Furukawa K."/>
            <person name="Fujii T."/>
        </authorList>
    </citation>
    <scope>NUCLEOTIDE SEQUENCE [LARGE SCALE GENOMIC DNA]</scope>
</reference>
<evidence type="ECO:0000313" key="2">
    <source>
        <dbReference type="Proteomes" id="UP000002985"/>
    </source>
</evidence>
<comment type="caution">
    <text evidence="1">The sequence shown here is derived from an EMBL/GenBank/DDBJ whole genome shotgun (WGS) entry which is preliminary data.</text>
</comment>
<proteinExistence type="predicted"/>
<evidence type="ECO:0000313" key="1">
    <source>
        <dbReference type="EMBL" id="GAB64060.1"/>
    </source>
</evidence>